<proteinExistence type="inferred from homology"/>
<gene>
    <name evidence="8" type="ORF">MNBD_NITROSPINAE04-1513</name>
</gene>
<dbReference type="GO" id="GO:0016791">
    <property type="term" value="F:phosphatase activity"/>
    <property type="evidence" value="ECO:0007669"/>
    <property type="project" value="InterPro"/>
</dbReference>
<evidence type="ECO:0000256" key="1">
    <source>
        <dbReference type="ARBA" id="ARBA00004496"/>
    </source>
</evidence>
<dbReference type="GO" id="GO:0046872">
    <property type="term" value="F:metal ion binding"/>
    <property type="evidence" value="ECO:0007669"/>
    <property type="project" value="UniProtKB-KW"/>
</dbReference>
<dbReference type="InterPro" id="IPR004446">
    <property type="entry name" value="Heptose_bisP_phosphatase"/>
</dbReference>
<evidence type="ECO:0000256" key="6">
    <source>
        <dbReference type="ARBA" id="ARBA00023277"/>
    </source>
</evidence>
<dbReference type="InterPro" id="IPR006549">
    <property type="entry name" value="HAD-SF_hydro_IIIA"/>
</dbReference>
<dbReference type="InterPro" id="IPR006543">
    <property type="entry name" value="Histidinol-phos"/>
</dbReference>
<evidence type="ECO:0000313" key="8">
    <source>
        <dbReference type="EMBL" id="VAX16174.1"/>
    </source>
</evidence>
<accession>A0A3B1BWH1</accession>
<sequence length="195" mass="21405">MKTSRNNRAVFLDRDGCVNVEDNHIREISQFRLYEDSLTSIKRINDAGFKVVIITNQSGVARGLMTEDFVATVHALLLKWTLEAGARIDRIEYCPHHPEGAVGKYAIKCDCRKPAPGMVERAAKALDIDLGRSYVVGDKISDIKLGPATGMKSILVKTGFGEREAGTIERGEDIAPDYIATGIGDATNWILKNGQ</sequence>
<dbReference type="InterPro" id="IPR023214">
    <property type="entry name" value="HAD_sf"/>
</dbReference>
<dbReference type="InterPro" id="IPR036412">
    <property type="entry name" value="HAD-like_sf"/>
</dbReference>
<dbReference type="Gene3D" id="3.40.50.1000">
    <property type="entry name" value="HAD superfamily/HAD-like"/>
    <property type="match status" value="1"/>
</dbReference>
<name>A0A3B1BWH1_9ZZZZ</name>
<dbReference type="Pfam" id="PF13242">
    <property type="entry name" value="Hydrolase_like"/>
    <property type="match status" value="1"/>
</dbReference>
<organism evidence="8">
    <name type="scientific">hydrothermal vent metagenome</name>
    <dbReference type="NCBI Taxonomy" id="652676"/>
    <lineage>
        <taxon>unclassified sequences</taxon>
        <taxon>metagenomes</taxon>
        <taxon>ecological metagenomes</taxon>
    </lineage>
</organism>
<comment type="similarity">
    <text evidence="2">Belongs to the GmhB family.</text>
</comment>
<dbReference type="NCBIfam" id="TIGR01662">
    <property type="entry name" value="HAD-SF-IIIA"/>
    <property type="match status" value="1"/>
</dbReference>
<keyword evidence="4" id="KW-0479">Metal-binding</keyword>
<dbReference type="NCBIfam" id="TIGR01656">
    <property type="entry name" value="Histidinol-ppas"/>
    <property type="match status" value="1"/>
</dbReference>
<comment type="subcellular location">
    <subcellularLocation>
        <location evidence="1">Cytoplasm</location>
    </subcellularLocation>
</comment>
<evidence type="ECO:0000256" key="5">
    <source>
        <dbReference type="ARBA" id="ARBA00022801"/>
    </source>
</evidence>
<evidence type="ECO:0000256" key="7">
    <source>
        <dbReference type="ARBA" id="ARBA00031828"/>
    </source>
</evidence>
<dbReference type="SUPFAM" id="SSF56784">
    <property type="entry name" value="HAD-like"/>
    <property type="match status" value="1"/>
</dbReference>
<dbReference type="PANTHER" id="PTHR42891:SF1">
    <property type="entry name" value="D-GLYCERO-BETA-D-MANNO-HEPTOSE-1,7-BISPHOSPHATE 7-PHOSPHATASE"/>
    <property type="match status" value="1"/>
</dbReference>
<dbReference type="PANTHER" id="PTHR42891">
    <property type="entry name" value="D-GLYCERO-BETA-D-MANNO-HEPTOSE-1,7-BISPHOSPHATE 7-PHOSPHATASE"/>
    <property type="match status" value="1"/>
</dbReference>
<dbReference type="PIRSF" id="PIRSF004682">
    <property type="entry name" value="GmhB"/>
    <property type="match status" value="1"/>
</dbReference>
<protein>
    <recommendedName>
        <fullName evidence="7">D,D-heptose 1,7-bisphosphate phosphatase</fullName>
    </recommendedName>
</protein>
<dbReference type="GO" id="GO:0005737">
    <property type="term" value="C:cytoplasm"/>
    <property type="evidence" value="ECO:0007669"/>
    <property type="project" value="UniProtKB-SubCell"/>
</dbReference>
<keyword evidence="6" id="KW-0119">Carbohydrate metabolism</keyword>
<reference evidence="8" key="1">
    <citation type="submission" date="2018-06" db="EMBL/GenBank/DDBJ databases">
        <authorList>
            <person name="Zhirakovskaya E."/>
        </authorList>
    </citation>
    <scope>NUCLEOTIDE SEQUENCE</scope>
</reference>
<keyword evidence="5 8" id="KW-0378">Hydrolase</keyword>
<dbReference type="GO" id="GO:0005975">
    <property type="term" value="P:carbohydrate metabolic process"/>
    <property type="evidence" value="ECO:0007669"/>
    <property type="project" value="InterPro"/>
</dbReference>
<evidence type="ECO:0000256" key="4">
    <source>
        <dbReference type="ARBA" id="ARBA00022723"/>
    </source>
</evidence>
<evidence type="ECO:0000256" key="2">
    <source>
        <dbReference type="ARBA" id="ARBA00005628"/>
    </source>
</evidence>
<dbReference type="AlphaFoldDB" id="A0A3B1BWH1"/>
<dbReference type="EMBL" id="UOGA01000058">
    <property type="protein sequence ID" value="VAX16174.1"/>
    <property type="molecule type" value="Genomic_DNA"/>
</dbReference>
<dbReference type="CDD" id="cd07503">
    <property type="entry name" value="HAD_HisB-N"/>
    <property type="match status" value="1"/>
</dbReference>
<keyword evidence="3" id="KW-0963">Cytoplasm</keyword>
<evidence type="ECO:0000256" key="3">
    <source>
        <dbReference type="ARBA" id="ARBA00022490"/>
    </source>
</evidence>